<comment type="caution">
    <text evidence="1">The sequence shown here is derived from an EMBL/GenBank/DDBJ whole genome shotgun (WGS) entry which is preliminary data.</text>
</comment>
<accession>A0AAE0IBT2</accession>
<dbReference type="Proteomes" id="UP001283341">
    <property type="component" value="Unassembled WGS sequence"/>
</dbReference>
<proteinExistence type="predicted"/>
<evidence type="ECO:0000313" key="1">
    <source>
        <dbReference type="EMBL" id="KAK3322224.1"/>
    </source>
</evidence>
<dbReference type="AlphaFoldDB" id="A0AAE0IBT2"/>
<keyword evidence="2" id="KW-1185">Reference proteome</keyword>
<sequence length="145" mass="16319">MISSKQASCVRQLIDRSLHAHGDIRIADAVAVWWADDFSNILMLEGQDLAEDTTAACVLLYFLASCNKMIYTFNVPTPTTAITPLAQFIEMLRTLTQSLLSLRGSNHLITSWQLHSAPARWRATAQTRLRRVCILSRPTKISFEI</sequence>
<reference evidence="1" key="1">
    <citation type="journal article" date="2023" name="Mol. Phylogenet. Evol.">
        <title>Genome-scale phylogeny and comparative genomics of the fungal order Sordariales.</title>
        <authorList>
            <person name="Hensen N."/>
            <person name="Bonometti L."/>
            <person name="Westerberg I."/>
            <person name="Brannstrom I.O."/>
            <person name="Guillou S."/>
            <person name="Cros-Aarteil S."/>
            <person name="Calhoun S."/>
            <person name="Haridas S."/>
            <person name="Kuo A."/>
            <person name="Mondo S."/>
            <person name="Pangilinan J."/>
            <person name="Riley R."/>
            <person name="LaButti K."/>
            <person name="Andreopoulos B."/>
            <person name="Lipzen A."/>
            <person name="Chen C."/>
            <person name="Yan M."/>
            <person name="Daum C."/>
            <person name="Ng V."/>
            <person name="Clum A."/>
            <person name="Steindorff A."/>
            <person name="Ohm R.A."/>
            <person name="Martin F."/>
            <person name="Silar P."/>
            <person name="Natvig D.O."/>
            <person name="Lalanne C."/>
            <person name="Gautier V."/>
            <person name="Ament-Velasquez S.L."/>
            <person name="Kruys A."/>
            <person name="Hutchinson M.I."/>
            <person name="Powell A.J."/>
            <person name="Barry K."/>
            <person name="Miller A.N."/>
            <person name="Grigoriev I.V."/>
            <person name="Debuchy R."/>
            <person name="Gladieux P."/>
            <person name="Hiltunen Thoren M."/>
            <person name="Johannesson H."/>
        </authorList>
    </citation>
    <scope>NUCLEOTIDE SEQUENCE</scope>
    <source>
        <strain evidence="1">CBS 118394</strain>
    </source>
</reference>
<dbReference type="EMBL" id="JAUEDM010000003">
    <property type="protein sequence ID" value="KAK3322224.1"/>
    <property type="molecule type" value="Genomic_DNA"/>
</dbReference>
<name>A0AAE0IBT2_9PEZI</name>
<gene>
    <name evidence="1" type="ORF">B0H66DRAFT_553753</name>
</gene>
<protein>
    <submittedName>
        <fullName evidence="1">Uncharacterized protein</fullName>
    </submittedName>
</protein>
<evidence type="ECO:0000313" key="2">
    <source>
        <dbReference type="Proteomes" id="UP001283341"/>
    </source>
</evidence>
<reference evidence="1" key="2">
    <citation type="submission" date="2023-06" db="EMBL/GenBank/DDBJ databases">
        <authorList>
            <consortium name="Lawrence Berkeley National Laboratory"/>
            <person name="Haridas S."/>
            <person name="Hensen N."/>
            <person name="Bonometti L."/>
            <person name="Westerberg I."/>
            <person name="Brannstrom I.O."/>
            <person name="Guillou S."/>
            <person name="Cros-Aarteil S."/>
            <person name="Calhoun S."/>
            <person name="Kuo A."/>
            <person name="Mondo S."/>
            <person name="Pangilinan J."/>
            <person name="Riley R."/>
            <person name="Labutti K."/>
            <person name="Andreopoulos B."/>
            <person name="Lipzen A."/>
            <person name="Chen C."/>
            <person name="Yanf M."/>
            <person name="Daum C."/>
            <person name="Ng V."/>
            <person name="Clum A."/>
            <person name="Steindorff A."/>
            <person name="Ohm R."/>
            <person name="Martin F."/>
            <person name="Silar P."/>
            <person name="Natvig D."/>
            <person name="Lalanne C."/>
            <person name="Gautier V."/>
            <person name="Ament-Velasquez S.L."/>
            <person name="Kruys A."/>
            <person name="Hutchinson M.I."/>
            <person name="Powell A.J."/>
            <person name="Barry K."/>
            <person name="Miller A.N."/>
            <person name="Grigoriev I.V."/>
            <person name="Debuchy R."/>
            <person name="Gladieux P."/>
            <person name="Thoren M.H."/>
            <person name="Johannesson H."/>
        </authorList>
    </citation>
    <scope>NUCLEOTIDE SEQUENCE</scope>
    <source>
        <strain evidence="1">CBS 118394</strain>
    </source>
</reference>
<organism evidence="1 2">
    <name type="scientific">Apodospora peruviana</name>
    <dbReference type="NCBI Taxonomy" id="516989"/>
    <lineage>
        <taxon>Eukaryota</taxon>
        <taxon>Fungi</taxon>
        <taxon>Dikarya</taxon>
        <taxon>Ascomycota</taxon>
        <taxon>Pezizomycotina</taxon>
        <taxon>Sordariomycetes</taxon>
        <taxon>Sordariomycetidae</taxon>
        <taxon>Sordariales</taxon>
        <taxon>Lasiosphaeriaceae</taxon>
        <taxon>Apodospora</taxon>
    </lineage>
</organism>